<dbReference type="Proteomes" id="UP000225706">
    <property type="component" value="Unassembled WGS sequence"/>
</dbReference>
<organism evidence="5 6">
    <name type="scientific">Stylophora pistillata</name>
    <name type="common">Smooth cauliflower coral</name>
    <dbReference type="NCBI Taxonomy" id="50429"/>
    <lineage>
        <taxon>Eukaryota</taxon>
        <taxon>Metazoa</taxon>
        <taxon>Cnidaria</taxon>
        <taxon>Anthozoa</taxon>
        <taxon>Hexacorallia</taxon>
        <taxon>Scleractinia</taxon>
        <taxon>Astrocoeniina</taxon>
        <taxon>Pocilloporidae</taxon>
        <taxon>Stylophora</taxon>
    </lineage>
</organism>
<dbReference type="Pfam" id="PF00147">
    <property type="entry name" value="Fibrinogen_C"/>
    <property type="match status" value="1"/>
</dbReference>
<feature type="chain" id="PRO_5012902728" evidence="3">
    <location>
        <begin position="27"/>
        <end position="303"/>
    </location>
</feature>
<evidence type="ECO:0000259" key="4">
    <source>
        <dbReference type="PROSITE" id="PS51406"/>
    </source>
</evidence>
<evidence type="ECO:0000313" key="5">
    <source>
        <dbReference type="EMBL" id="PFX13458.1"/>
    </source>
</evidence>
<feature type="coiled-coil region" evidence="2">
    <location>
        <begin position="51"/>
        <end position="78"/>
    </location>
</feature>
<protein>
    <submittedName>
        <fullName evidence="5">Fibrinogen C domain-containing protein 1</fullName>
    </submittedName>
</protein>
<comment type="caution">
    <text evidence="5">The sequence shown here is derived from an EMBL/GenBank/DDBJ whole genome shotgun (WGS) entry which is preliminary data.</text>
</comment>
<keyword evidence="2" id="KW-0175">Coiled coil</keyword>
<keyword evidence="6" id="KW-1185">Reference proteome</keyword>
<dbReference type="Gene3D" id="3.90.215.10">
    <property type="entry name" value="Gamma Fibrinogen, chain A, domain 1"/>
    <property type="match status" value="1"/>
</dbReference>
<accession>A0A2B4RAQ8</accession>
<evidence type="ECO:0000256" key="3">
    <source>
        <dbReference type="SAM" id="SignalP"/>
    </source>
</evidence>
<dbReference type="NCBIfam" id="NF040941">
    <property type="entry name" value="GGGWT_bact"/>
    <property type="match status" value="1"/>
</dbReference>
<evidence type="ECO:0000256" key="1">
    <source>
        <dbReference type="ARBA" id="ARBA00023157"/>
    </source>
</evidence>
<feature type="domain" description="Fibrinogen C-terminal" evidence="4">
    <location>
        <begin position="79"/>
        <end position="299"/>
    </location>
</feature>
<dbReference type="PROSITE" id="PS51406">
    <property type="entry name" value="FIBRINOGEN_C_2"/>
    <property type="match status" value="1"/>
</dbReference>
<evidence type="ECO:0000256" key="2">
    <source>
        <dbReference type="SAM" id="Coils"/>
    </source>
</evidence>
<proteinExistence type="predicted"/>
<dbReference type="GO" id="GO:0005615">
    <property type="term" value="C:extracellular space"/>
    <property type="evidence" value="ECO:0007669"/>
    <property type="project" value="TreeGrafter"/>
</dbReference>
<dbReference type="InterPro" id="IPR050373">
    <property type="entry name" value="Fibrinogen_C-term_domain"/>
</dbReference>
<dbReference type="FunFam" id="3.90.215.10:FF:000001">
    <property type="entry name" value="Tenascin isoform 1"/>
    <property type="match status" value="1"/>
</dbReference>
<keyword evidence="1" id="KW-1015">Disulfide bond</keyword>
<dbReference type="EMBL" id="LSMT01000972">
    <property type="protein sequence ID" value="PFX13458.1"/>
    <property type="molecule type" value="Genomic_DNA"/>
</dbReference>
<sequence>MWWRCCSAFVPFWILLFLSDVPTVCGKALSRKTTNQSCSMCQLLNILVYNQTNLDAKLDSISRQNKKLEAKINLLLKGRNNCSQARDCVDIYDCGQKASGVYTVRPRGKQPFDVFCDQITDSGGWTVFQKRVDGSVDFYRGWHDYKVGFGNLKNEFWLGLDKLNRLTINNKKRYKLRVDLEDTSGNTAYASYNYFGVSSEKTNYKLSLGTYYGNAGDSLSYHKSRPFSTKDRDNDGQSGSNCAVTYHSGWWFHACHTSGLNGAYLHGSHSSLANGINWKSWKGYNYSARRSEMKIRPVGWIPS</sequence>
<name>A0A2B4RAQ8_STYPI</name>
<dbReference type="PANTHER" id="PTHR19143">
    <property type="entry name" value="FIBRINOGEN/TENASCIN/ANGIOPOEITIN"/>
    <property type="match status" value="1"/>
</dbReference>
<dbReference type="AlphaFoldDB" id="A0A2B4RAQ8"/>
<dbReference type="PROSITE" id="PS00514">
    <property type="entry name" value="FIBRINOGEN_C_1"/>
    <property type="match status" value="1"/>
</dbReference>
<dbReference type="STRING" id="50429.A0A2B4RAQ8"/>
<dbReference type="InterPro" id="IPR002181">
    <property type="entry name" value="Fibrinogen_a/b/g_C_dom"/>
</dbReference>
<keyword evidence="3" id="KW-0732">Signal</keyword>
<dbReference type="CDD" id="cd00087">
    <property type="entry name" value="FReD"/>
    <property type="match status" value="1"/>
</dbReference>
<dbReference type="SUPFAM" id="SSF56496">
    <property type="entry name" value="Fibrinogen C-terminal domain-like"/>
    <property type="match status" value="1"/>
</dbReference>
<evidence type="ECO:0000313" key="6">
    <source>
        <dbReference type="Proteomes" id="UP000225706"/>
    </source>
</evidence>
<dbReference type="InterPro" id="IPR020837">
    <property type="entry name" value="Fibrinogen_CS"/>
</dbReference>
<dbReference type="InterPro" id="IPR036056">
    <property type="entry name" value="Fibrinogen-like_C"/>
</dbReference>
<dbReference type="SMART" id="SM00186">
    <property type="entry name" value="FBG"/>
    <property type="match status" value="1"/>
</dbReference>
<dbReference type="PANTHER" id="PTHR19143:SF458">
    <property type="entry name" value="FIBRINOGEN C-TERMINAL DOMAIN-CONTAINING PROTEIN-RELATED"/>
    <property type="match status" value="1"/>
</dbReference>
<gene>
    <name evidence="5" type="primary">fibcd1</name>
    <name evidence="5" type="ORF">AWC38_SpisGene22450</name>
</gene>
<dbReference type="InterPro" id="IPR014716">
    <property type="entry name" value="Fibrinogen_a/b/g_C_1"/>
</dbReference>
<reference evidence="6" key="1">
    <citation type="journal article" date="2017" name="bioRxiv">
        <title>Comparative analysis of the genomes of Stylophora pistillata and Acropora digitifera provides evidence for extensive differences between species of corals.</title>
        <authorList>
            <person name="Voolstra C.R."/>
            <person name="Li Y."/>
            <person name="Liew Y.J."/>
            <person name="Baumgarten S."/>
            <person name="Zoccola D."/>
            <person name="Flot J.-F."/>
            <person name="Tambutte S."/>
            <person name="Allemand D."/>
            <person name="Aranda M."/>
        </authorList>
    </citation>
    <scope>NUCLEOTIDE SEQUENCE [LARGE SCALE GENOMIC DNA]</scope>
</reference>
<feature type="signal peptide" evidence="3">
    <location>
        <begin position="1"/>
        <end position="26"/>
    </location>
</feature>
<dbReference type="OrthoDB" id="7735550at2759"/>